<gene>
    <name evidence="3" type="ORF">IOD40_03980</name>
</gene>
<evidence type="ECO:0000313" key="3">
    <source>
        <dbReference type="EMBL" id="MBI1619824.1"/>
    </source>
</evidence>
<reference evidence="3 4" key="1">
    <citation type="submission" date="2020-10" db="EMBL/GenBank/DDBJ databases">
        <title>Aquamicrobium zhengzhouensis sp. nov., a exopolysaccharide producing bacterium isolated from farmland soil.</title>
        <authorList>
            <person name="Wang X."/>
        </authorList>
    </citation>
    <scope>NUCLEOTIDE SEQUENCE [LARGE SCALE GENOMIC DNA]</scope>
    <source>
        <strain evidence="4">cd-1</strain>
    </source>
</reference>
<proteinExistence type="predicted"/>
<evidence type="ECO:0000256" key="1">
    <source>
        <dbReference type="ARBA" id="ARBA00022849"/>
    </source>
</evidence>
<dbReference type="InterPro" id="IPR023485">
    <property type="entry name" value="Ptyr_pPase"/>
</dbReference>
<accession>A0ABS0SAJ0</accession>
<dbReference type="SMART" id="SM00226">
    <property type="entry name" value="LMWPc"/>
    <property type="match status" value="1"/>
</dbReference>
<comment type="caution">
    <text evidence="3">The sequence shown here is derived from an EMBL/GenBank/DDBJ whole genome shotgun (WGS) entry which is preliminary data.</text>
</comment>
<feature type="domain" description="Phosphotyrosine protein phosphatase I" evidence="2">
    <location>
        <begin position="9"/>
        <end position="144"/>
    </location>
</feature>
<dbReference type="PANTHER" id="PTHR43428:SF1">
    <property type="entry name" value="ARSENATE REDUCTASE"/>
    <property type="match status" value="1"/>
</dbReference>
<keyword evidence="1" id="KW-0059">Arsenical resistance</keyword>
<keyword evidence="4" id="KW-1185">Reference proteome</keyword>
<protein>
    <submittedName>
        <fullName evidence="3">Low molecular weight phosphatase family protein</fullName>
    </submittedName>
</protein>
<sequence length="152" mass="16904">MEGEAMRPRSILFLCGMNAIRSPMAEAIARQVLPPSIFLASAGVRAGQRDPFVDSVLEEKGLSLGERLPQRLEDMEDDYFDIIVTLSPQAHHAALELTRSMAVEVEYWPMADPSTATGTRERILEAYRDVRDRLEARIVARFTGTSGEQPGN</sequence>
<evidence type="ECO:0000313" key="4">
    <source>
        <dbReference type="Proteomes" id="UP000601789"/>
    </source>
</evidence>
<dbReference type="PANTHER" id="PTHR43428">
    <property type="entry name" value="ARSENATE REDUCTASE"/>
    <property type="match status" value="1"/>
</dbReference>
<dbReference type="InterPro" id="IPR036196">
    <property type="entry name" value="Ptyr_pPase_sf"/>
</dbReference>
<dbReference type="EMBL" id="JADGMQ010000002">
    <property type="protein sequence ID" value="MBI1619824.1"/>
    <property type="molecule type" value="Genomic_DNA"/>
</dbReference>
<name>A0ABS0SAJ0_9HYPH</name>
<evidence type="ECO:0000259" key="2">
    <source>
        <dbReference type="SMART" id="SM00226"/>
    </source>
</evidence>
<dbReference type="Proteomes" id="UP000601789">
    <property type="component" value="Unassembled WGS sequence"/>
</dbReference>
<dbReference type="Gene3D" id="3.40.50.2300">
    <property type="match status" value="1"/>
</dbReference>
<dbReference type="Pfam" id="PF01451">
    <property type="entry name" value="LMWPc"/>
    <property type="match status" value="1"/>
</dbReference>
<dbReference type="SUPFAM" id="SSF52788">
    <property type="entry name" value="Phosphotyrosine protein phosphatases I"/>
    <property type="match status" value="1"/>
</dbReference>
<organism evidence="3 4">
    <name type="scientific">Aquamicrobium zhengzhouense</name>
    <dbReference type="NCBI Taxonomy" id="2781738"/>
    <lineage>
        <taxon>Bacteria</taxon>
        <taxon>Pseudomonadati</taxon>
        <taxon>Pseudomonadota</taxon>
        <taxon>Alphaproteobacteria</taxon>
        <taxon>Hyphomicrobiales</taxon>
        <taxon>Phyllobacteriaceae</taxon>
        <taxon>Aquamicrobium</taxon>
    </lineage>
</organism>